<evidence type="ECO:0000256" key="2">
    <source>
        <dbReference type="ARBA" id="ARBA00022692"/>
    </source>
</evidence>
<dbReference type="InParanoid" id="A0A259TVQ6"/>
<dbReference type="Proteomes" id="UP000216446">
    <property type="component" value="Unassembled WGS sequence"/>
</dbReference>
<proteinExistence type="predicted"/>
<evidence type="ECO:0000313" key="8">
    <source>
        <dbReference type="EMBL" id="OZC01780.1"/>
    </source>
</evidence>
<dbReference type="RefSeq" id="WP_094545402.1">
    <property type="nucleotide sequence ID" value="NZ_MQWB01000001.1"/>
</dbReference>
<evidence type="ECO:0000256" key="1">
    <source>
        <dbReference type="ARBA" id="ARBA00004167"/>
    </source>
</evidence>
<gene>
    <name evidence="8" type="ORF">BSZ36_01525</name>
</gene>
<evidence type="ECO:0000313" key="9">
    <source>
        <dbReference type="Proteomes" id="UP000216446"/>
    </source>
</evidence>
<evidence type="ECO:0000256" key="3">
    <source>
        <dbReference type="ARBA" id="ARBA00022989"/>
    </source>
</evidence>
<dbReference type="GO" id="GO:0005886">
    <property type="term" value="C:plasma membrane"/>
    <property type="evidence" value="ECO:0007669"/>
    <property type="project" value="InterPro"/>
</dbReference>
<reference evidence="8 9" key="1">
    <citation type="submission" date="2016-11" db="EMBL/GenBank/DDBJ databases">
        <title>Study of marine rhodopsin-containing bacteria.</title>
        <authorList>
            <person name="Yoshizawa S."/>
            <person name="Kumagai Y."/>
            <person name="Kogure K."/>
        </authorList>
    </citation>
    <scope>NUCLEOTIDE SEQUENCE [LARGE SCALE GENOMIC DNA]</scope>
    <source>
        <strain evidence="8 9">SG-29</strain>
    </source>
</reference>
<feature type="compositionally biased region" description="Low complexity" evidence="5">
    <location>
        <begin position="9"/>
        <end position="19"/>
    </location>
</feature>
<dbReference type="InterPro" id="IPR007452">
    <property type="entry name" value="TamB_C"/>
</dbReference>
<dbReference type="EMBL" id="MQWB01000001">
    <property type="protein sequence ID" value="OZC01780.1"/>
    <property type="molecule type" value="Genomic_DNA"/>
</dbReference>
<accession>A0A259TVQ6</accession>
<evidence type="ECO:0000256" key="6">
    <source>
        <dbReference type="SAM" id="Phobius"/>
    </source>
</evidence>
<evidence type="ECO:0000256" key="4">
    <source>
        <dbReference type="ARBA" id="ARBA00023136"/>
    </source>
</evidence>
<dbReference type="OrthoDB" id="1489056at2"/>
<sequence length="1804" mass="188094">MPTDPTRSPDPSGADAGAQGAAGTGASGDGAAPSGAPVSDGGASGAAPEAGRRSLGDVVLRWGAAALVGLLVLAGGLYLLVRTEAARVRIQSIAVDQIANLLADDAEVSVERLEGNFWTGARLLGLKVVRYGETVATVDTVLVEYDLKTLLRSRFSASQLYVKGPSVFVRQRPDSTFNVSGLLKPAEDDSTQSGFVVDIAELGVQRGLAELRWYNPDRDSVIVVRDLTLRASAFHSSPDSLVAAIDGVSLQAFAPEASGGGGPAAALTLAGAGAFSRERLALRDLALTSEAGTSVEGDAVFRFPQEGDNNAIPAFEANLQAQPFALADARAFTGLSIYGRPRVRLTADSDGERLDFTLRGSLDPETGNARPATVVLDGQIDIQPDGGPLATRVNGELRNLNPAALLGNPALEADLNGTVTADLRGRSPEALTGPFELALNDSRVGAQVVERLRVDGSFRTGAVDFRADAAVPGLIARARGAARPFDRVPSVETTGTISEFDLARLTGDPTKQARLRGDFAIEGRGTSLQTLIGSAAVTLDDAAFPVGTDGRILRLAGSELDATFRGGLAAFDADVRLASGGRLEAVGTADLTDEPIPYRVSQGQFTNLDLATLTGNPDQASDITGSFTLQGSGFDPQASDIAATLRLAPSRLPVGAEGLRVASANVDARLRNGGLTFSAAADLGDTGAFTATGTARPFADPLTYDASGSFTRLNVAAITGNEEQSSDLSGTFTARGSGIDPQTLTTSGTLNLASGYYGTRDIDGADLTFRLASGALAVGGTVALPEGQFALDVTGRPFDANPSFALGENTCFNGLDVGRLTDNPDLYTDLNGCFRGAISGFDPEVADGSGVITLRPSTINAAEVSGGQISFSLNDGAVGATVDLRFVPTASAIAGAEAPEASSLYAVFQGRPFAEEPTYALTGRTEFLDVNALLPSAPTQPLQLSADFNVEGVGFDPLEAVASGEIVAQPSAIAFAQIQALTLDFALDRGTLRLDTLLLQSDIATLNGGGQIAVFDTTAATDFHLVGEAADLSPLSAYANRPLTADRVALDLRIQGLAGEPLSINGTAEARTFAAGDLLLTGLDATLAATVDPQELLNGSGLSVQLDARFDLLQTASLRVQSGELTGSYDGEDIQLAGNVIVDQDRDVAFNARVEIDPEPDVAPGALGLLLERADFRLGDTRWSLAQESSILIGDVIRVRGLLLQSAETGQQIAADGTLNMNGEQNFVLTAEEVDIGVLTDLVGFGSLDGTLSATLLLTGPAEAPLLDGAITLEDLASNGELFGAMDAQVNYASGRLDLDAVLTHRDGEELLITGYVPTNFSLAGGSPELKDAAGDEGVQIRLQAGAFPVAWAQPFLAARGYTDIGGTLRADVTISGTQEAPDLTGNALLTGGRLGVAATGMTYAPLYADLGFEGNRILLEDVRITSPDTSATDTKLAVTGDITLQELSVGELDLTIQPSEFVAIDTRTYDRLVLDRGSRPLRLTGTLQNPVLRGSVVLASGDIYLTDELVPPELEPVELTNEQLRLVEARFGRRITRRDTAVSRFTDALDYELDVEIRRNVWIRSESGLPFAIEFSGDVEASKRPFADGSNLSGTINLVRGNVETLGKRFELQRGTLVFDGGSALGARVDLLATLDAKLKQGSVRSPIEIDLRVIGQLDQNPEIRLSSPQLSDPADIVSVIATGQLSGDLFGANAVTGLGTGLALGQISGLVEGVASEALGLDLVEIDSDGSDLVIRIGKYLTSDLFTSLGYVVVPSPTDRSATDDTRFVAGLDYELYSWLLAQGEYSGERGIGGGLRTEIAW</sequence>
<organism evidence="8 9">
    <name type="scientific">Rubricoccus marinus</name>
    <dbReference type="NCBI Taxonomy" id="716817"/>
    <lineage>
        <taxon>Bacteria</taxon>
        <taxon>Pseudomonadati</taxon>
        <taxon>Rhodothermota</taxon>
        <taxon>Rhodothermia</taxon>
        <taxon>Rhodothermales</taxon>
        <taxon>Rubricoccaceae</taxon>
        <taxon>Rubricoccus</taxon>
    </lineage>
</organism>
<evidence type="ECO:0000259" key="7">
    <source>
        <dbReference type="Pfam" id="PF04357"/>
    </source>
</evidence>
<dbReference type="Pfam" id="PF04357">
    <property type="entry name" value="TamB"/>
    <property type="match status" value="1"/>
</dbReference>
<comment type="subcellular location">
    <subcellularLocation>
        <location evidence="1">Membrane</location>
        <topology evidence="1">Single-pass membrane protein</topology>
    </subcellularLocation>
</comment>
<keyword evidence="9" id="KW-1185">Reference proteome</keyword>
<keyword evidence="3 6" id="KW-1133">Transmembrane helix</keyword>
<feature type="domain" description="Translocation and assembly module TamB C-terminal" evidence="7">
    <location>
        <begin position="1432"/>
        <end position="1755"/>
    </location>
</feature>
<dbReference type="PANTHER" id="PTHR36985">
    <property type="entry name" value="TRANSLOCATION AND ASSEMBLY MODULE SUBUNIT TAMB"/>
    <property type="match status" value="1"/>
</dbReference>
<feature type="region of interest" description="Disordered" evidence="5">
    <location>
        <begin position="1"/>
        <end position="47"/>
    </location>
</feature>
<comment type="caution">
    <text evidence="8">The sequence shown here is derived from an EMBL/GenBank/DDBJ whole genome shotgun (WGS) entry which is preliminary data.</text>
</comment>
<keyword evidence="2 6" id="KW-0812">Transmembrane</keyword>
<feature type="transmembrane region" description="Helical" evidence="6">
    <location>
        <begin position="59"/>
        <end position="81"/>
    </location>
</feature>
<dbReference type="GO" id="GO:0009306">
    <property type="term" value="P:protein secretion"/>
    <property type="evidence" value="ECO:0007669"/>
    <property type="project" value="InterPro"/>
</dbReference>
<name>A0A259TVQ6_9BACT</name>
<keyword evidence="4 6" id="KW-0472">Membrane</keyword>
<evidence type="ECO:0000256" key="5">
    <source>
        <dbReference type="SAM" id="MobiDB-lite"/>
    </source>
</evidence>
<dbReference type="PANTHER" id="PTHR36985:SF1">
    <property type="entry name" value="TRANSLOCATION AND ASSEMBLY MODULE SUBUNIT TAMB"/>
    <property type="match status" value="1"/>
</dbReference>
<dbReference type="GO" id="GO:0097347">
    <property type="term" value="C:TAM protein secretion complex"/>
    <property type="evidence" value="ECO:0007669"/>
    <property type="project" value="TreeGrafter"/>
</dbReference>
<protein>
    <recommendedName>
        <fullName evidence="7">Translocation and assembly module TamB C-terminal domain-containing protein</fullName>
    </recommendedName>
</protein>